<dbReference type="RefSeq" id="WP_133520622.1">
    <property type="nucleotide sequence ID" value="NZ_SNVW01000010.1"/>
</dbReference>
<name>A0A4R6DE68_9MICO</name>
<dbReference type="AlphaFoldDB" id="A0A4R6DE68"/>
<dbReference type="EMBL" id="SNVW01000010">
    <property type="protein sequence ID" value="TDN42896.1"/>
    <property type="molecule type" value="Genomic_DNA"/>
</dbReference>
<protein>
    <submittedName>
        <fullName evidence="1">Uncharacterized protein</fullName>
    </submittedName>
</protein>
<reference evidence="1 2" key="1">
    <citation type="submission" date="2019-03" db="EMBL/GenBank/DDBJ databases">
        <title>Genomic analyses of the natural microbiome of Caenorhabditis elegans.</title>
        <authorList>
            <person name="Samuel B."/>
        </authorList>
    </citation>
    <scope>NUCLEOTIDE SEQUENCE [LARGE SCALE GENOMIC DNA]</scope>
    <source>
        <strain evidence="1 2">JUb65</strain>
    </source>
</reference>
<accession>A0A4R6DE68</accession>
<proteinExistence type="predicted"/>
<evidence type="ECO:0000313" key="1">
    <source>
        <dbReference type="EMBL" id="TDN42896.1"/>
    </source>
</evidence>
<dbReference type="Proteomes" id="UP000295764">
    <property type="component" value="Unassembled WGS sequence"/>
</dbReference>
<gene>
    <name evidence="1" type="ORF">EDF64_110157</name>
</gene>
<evidence type="ECO:0000313" key="2">
    <source>
        <dbReference type="Proteomes" id="UP000295764"/>
    </source>
</evidence>
<sequence length="118" mass="12317">MSAEWTILSADHVDAAAVLTGAAAVDPAIGIRQLWAGDALQLVSDGGAVLLTLFQSRRLDSATDAERLLGRPLSVAGDRLWWTEVHAAAQPPFRGTAERIVRSIADAAGGTAESRAAQ</sequence>
<comment type="caution">
    <text evidence="1">The sequence shown here is derived from an EMBL/GenBank/DDBJ whole genome shotgun (WGS) entry which is preliminary data.</text>
</comment>
<organism evidence="1 2">
    <name type="scientific">Curtobacterium flaccumfaciens</name>
    <dbReference type="NCBI Taxonomy" id="2035"/>
    <lineage>
        <taxon>Bacteria</taxon>
        <taxon>Bacillati</taxon>
        <taxon>Actinomycetota</taxon>
        <taxon>Actinomycetes</taxon>
        <taxon>Micrococcales</taxon>
        <taxon>Microbacteriaceae</taxon>
        <taxon>Curtobacterium</taxon>
    </lineage>
</organism>
<dbReference type="OrthoDB" id="5116660at2"/>